<protein>
    <submittedName>
        <fullName evidence="2">Uncharacterized protein</fullName>
    </submittedName>
</protein>
<reference evidence="2 3" key="1">
    <citation type="journal article" date="2010" name="Science">
        <title>Genomic comparison of the ants Camponotus floridanus and Harpegnathos saltator.</title>
        <authorList>
            <person name="Bonasio R."/>
            <person name="Zhang G."/>
            <person name="Ye C."/>
            <person name="Mutti N.S."/>
            <person name="Fang X."/>
            <person name="Qin N."/>
            <person name="Donahue G."/>
            <person name="Yang P."/>
            <person name="Li Q."/>
            <person name="Li C."/>
            <person name="Zhang P."/>
            <person name="Huang Z."/>
            <person name="Berger S.L."/>
            <person name="Reinberg D."/>
            <person name="Wang J."/>
            <person name="Liebig J."/>
        </authorList>
    </citation>
    <scope>NUCLEOTIDE SEQUENCE [LARGE SCALE GENOMIC DNA]</scope>
    <source>
        <strain evidence="3">C129</strain>
    </source>
</reference>
<dbReference type="InParanoid" id="E2AGE7"/>
<dbReference type="AlphaFoldDB" id="E2AGE7"/>
<proteinExistence type="predicted"/>
<sequence>MTNMVFTACSYLALAGAVWIFLRLIQACFWLPKHLKRQNDVQRMLQDKVDSYEKYVLECEEKEKAEMLDQIDDEKKSLEMSEKWKERRECLDMLKKELQRVREGKDMSDWDALLDEELKKHELDSKFLDEEEEEEENSKKDIKEKSEEKSDFIYDGGVDRHSTALTARWRQHRDPPSCTTRNAHQSLVGWR</sequence>
<feature type="compositionally biased region" description="Basic and acidic residues" evidence="1">
    <location>
        <begin position="137"/>
        <end position="162"/>
    </location>
</feature>
<feature type="region of interest" description="Disordered" evidence="1">
    <location>
        <begin position="125"/>
        <end position="191"/>
    </location>
</feature>
<keyword evidence="3" id="KW-1185">Reference proteome</keyword>
<dbReference type="EMBL" id="GL439310">
    <property type="protein sequence ID" value="EFN67480.1"/>
    <property type="molecule type" value="Genomic_DNA"/>
</dbReference>
<dbReference type="OrthoDB" id="6619981at2759"/>
<evidence type="ECO:0000313" key="2">
    <source>
        <dbReference type="EMBL" id="EFN67480.1"/>
    </source>
</evidence>
<organism evidence="3">
    <name type="scientific">Camponotus floridanus</name>
    <name type="common">Florida carpenter ant</name>
    <dbReference type="NCBI Taxonomy" id="104421"/>
    <lineage>
        <taxon>Eukaryota</taxon>
        <taxon>Metazoa</taxon>
        <taxon>Ecdysozoa</taxon>
        <taxon>Arthropoda</taxon>
        <taxon>Hexapoda</taxon>
        <taxon>Insecta</taxon>
        <taxon>Pterygota</taxon>
        <taxon>Neoptera</taxon>
        <taxon>Endopterygota</taxon>
        <taxon>Hymenoptera</taxon>
        <taxon>Apocrita</taxon>
        <taxon>Aculeata</taxon>
        <taxon>Formicoidea</taxon>
        <taxon>Formicidae</taxon>
        <taxon>Formicinae</taxon>
        <taxon>Camponotus</taxon>
    </lineage>
</organism>
<evidence type="ECO:0000313" key="3">
    <source>
        <dbReference type="Proteomes" id="UP000000311"/>
    </source>
</evidence>
<name>E2AGE7_CAMFO</name>
<dbReference type="OMA" id="DMTNMVF"/>
<evidence type="ECO:0000256" key="1">
    <source>
        <dbReference type="SAM" id="MobiDB-lite"/>
    </source>
</evidence>
<dbReference type="Proteomes" id="UP000000311">
    <property type="component" value="Unassembled WGS sequence"/>
</dbReference>
<gene>
    <name evidence="2" type="ORF">EAG_02867</name>
</gene>
<accession>E2AGE7</accession>